<dbReference type="EMBL" id="JAAMFI010000002">
    <property type="protein sequence ID" value="MBS9335190.1"/>
    <property type="molecule type" value="Genomic_DNA"/>
</dbReference>
<dbReference type="SUPFAM" id="SSF88946">
    <property type="entry name" value="Sigma2 domain of RNA polymerase sigma factors"/>
    <property type="match status" value="1"/>
</dbReference>
<sequence>MRKDALMPAVRAAKQGHECAYHYLKRETRGLVKRVYDDHLSGRARFDDWESEALIVLINSVRCFVLLEQRARFSTYYMQALINKATDLKRRALSKKEQFNSQLLPYELLTCEVESKADLDNPEELLIAKEALRSIHIRKNTRYAKGILTLVGVKPLSRCLKKQDKRQLEQVQYRFKKLLQDALDYD</sequence>
<reference evidence="1 2" key="1">
    <citation type="submission" date="2020-02" db="EMBL/GenBank/DDBJ databases">
        <title>Fructobacillus sp. isolated from paper mulberry of Taiwan.</title>
        <authorList>
            <person name="Lin S.-T."/>
        </authorList>
    </citation>
    <scope>NUCLEOTIDE SEQUENCE [LARGE SCALE GENOMIC DNA]</scope>
    <source>
        <strain evidence="1 2">M1-10</strain>
    </source>
</reference>
<dbReference type="RefSeq" id="WP_213819787.1">
    <property type="nucleotide sequence ID" value="NZ_JAAMFI010000002.1"/>
</dbReference>
<name>A0ABS5QPZ2_9LACO</name>
<protein>
    <recommendedName>
        <fullName evidence="3">ComX</fullName>
    </recommendedName>
</protein>
<evidence type="ECO:0000313" key="2">
    <source>
        <dbReference type="Proteomes" id="UP001519418"/>
    </source>
</evidence>
<evidence type="ECO:0000313" key="1">
    <source>
        <dbReference type="EMBL" id="MBS9335190.1"/>
    </source>
</evidence>
<evidence type="ECO:0008006" key="3">
    <source>
        <dbReference type="Google" id="ProtNLM"/>
    </source>
</evidence>
<comment type="caution">
    <text evidence="1">The sequence shown here is derived from an EMBL/GenBank/DDBJ whole genome shotgun (WGS) entry which is preliminary data.</text>
</comment>
<organism evidence="1 2">
    <name type="scientific">Fructobacillus papyriferae</name>
    <dbReference type="NCBI Taxonomy" id="2713171"/>
    <lineage>
        <taxon>Bacteria</taxon>
        <taxon>Bacillati</taxon>
        <taxon>Bacillota</taxon>
        <taxon>Bacilli</taxon>
        <taxon>Lactobacillales</taxon>
        <taxon>Lactobacillaceae</taxon>
        <taxon>Fructobacillus</taxon>
    </lineage>
</organism>
<keyword evidence="2" id="KW-1185">Reference proteome</keyword>
<proteinExistence type="predicted"/>
<gene>
    <name evidence="1" type="ORF">G6R27_03980</name>
</gene>
<dbReference type="Proteomes" id="UP001519418">
    <property type="component" value="Unassembled WGS sequence"/>
</dbReference>
<dbReference type="InterPro" id="IPR013325">
    <property type="entry name" value="RNA_pol_sigma_r2"/>
</dbReference>
<accession>A0ABS5QPZ2</accession>